<dbReference type="KEGG" id="aag:5580145"/>
<protein>
    <submittedName>
        <fullName evidence="2">AAEL002447-PA</fullName>
    </submittedName>
</protein>
<name>Q17I61_AEDAE</name>
<feature type="chain" id="PRO_5030175487" evidence="1">
    <location>
        <begin position="18"/>
        <end position="233"/>
    </location>
</feature>
<organism evidence="2 3">
    <name type="scientific">Aedes aegypti</name>
    <name type="common">Yellowfever mosquito</name>
    <name type="synonym">Culex aegypti</name>
    <dbReference type="NCBI Taxonomy" id="7159"/>
    <lineage>
        <taxon>Eukaryota</taxon>
        <taxon>Metazoa</taxon>
        <taxon>Ecdysozoa</taxon>
        <taxon>Arthropoda</taxon>
        <taxon>Hexapoda</taxon>
        <taxon>Insecta</taxon>
        <taxon>Pterygota</taxon>
        <taxon>Neoptera</taxon>
        <taxon>Endopterygota</taxon>
        <taxon>Diptera</taxon>
        <taxon>Nematocera</taxon>
        <taxon>Culicoidea</taxon>
        <taxon>Culicidae</taxon>
        <taxon>Culicinae</taxon>
        <taxon>Aedini</taxon>
        <taxon>Aedes</taxon>
        <taxon>Stegomyia</taxon>
    </lineage>
</organism>
<dbReference type="eggNOG" id="ENOG502T8V1">
    <property type="taxonomic scope" value="Eukaryota"/>
</dbReference>
<feature type="signal peptide" evidence="1">
    <location>
        <begin position="1"/>
        <end position="17"/>
    </location>
</feature>
<accession>Q17I61</accession>
<dbReference type="OrthoDB" id="7763324at2759"/>
<reference evidence="2" key="1">
    <citation type="submission" date="2005-10" db="EMBL/GenBank/DDBJ databases">
        <authorList>
            <person name="Loftus B.J."/>
            <person name="Nene V.M."/>
            <person name="Hannick L.I."/>
            <person name="Bidwell S."/>
            <person name="Haas B."/>
            <person name="Amedeo P."/>
            <person name="Orvis J."/>
            <person name="Wortman J.R."/>
            <person name="White O.R."/>
            <person name="Salzberg S."/>
            <person name="Shumway M."/>
            <person name="Koo H."/>
            <person name="Zhao Y."/>
            <person name="Holmes M."/>
            <person name="Miller J."/>
            <person name="Schatz M."/>
            <person name="Pop M."/>
            <person name="Pai G."/>
            <person name="Utterback T."/>
            <person name="Rogers Y.-H."/>
            <person name="Kravitz S."/>
            <person name="Fraser C.M."/>
        </authorList>
    </citation>
    <scope>NUCLEOTIDE SEQUENCE</scope>
    <source>
        <strain evidence="2">Liverpool</strain>
    </source>
</reference>
<sequence length="233" mass="26036">MRQELVLIIFLFYGASSSTIDHTVPDSVEDLTTDEASQVAQSLVDAGLNGFKMLRVRYSKVDVDSCNMILTSIFEVQLRSTGEVFEISSDSNVTDAVNCKSKRKLLEAIKIGGFTRIQQMTKVKDDQTELMDISIDQFRADKEMLEQKDFRIVASNYSYQFAGDEGVESDAELIELQVCMVDTGNEYLVNIVGEIEMFGPVISRANVNYPPKVLLSLLGGGSYSKMKRKKYSS</sequence>
<dbReference type="AlphaFoldDB" id="Q17I61"/>
<dbReference type="PhylomeDB" id="Q17I61"/>
<gene>
    <name evidence="2" type="ORF">AaeL_AAEL002447</name>
</gene>
<dbReference type="PaxDb" id="7159-AAEL002447-PA"/>
<keyword evidence="1" id="KW-0732">Signal</keyword>
<dbReference type="OMA" id="FRADKEM"/>
<evidence type="ECO:0000313" key="2">
    <source>
        <dbReference type="EMBL" id="EAT46368.1"/>
    </source>
</evidence>
<dbReference type="HOGENOM" id="CLU_1190716_0_0_1"/>
<evidence type="ECO:0000313" key="3">
    <source>
        <dbReference type="Proteomes" id="UP000682892"/>
    </source>
</evidence>
<dbReference type="Proteomes" id="UP000682892">
    <property type="component" value="Chromosome 3"/>
</dbReference>
<dbReference type="EMBL" id="CH477242">
    <property type="protein sequence ID" value="EAT46368.1"/>
    <property type="molecule type" value="Genomic_DNA"/>
</dbReference>
<reference evidence="2" key="2">
    <citation type="journal article" date="2007" name="Science">
        <title>Genome sequence of Aedes aegypti, a major arbovirus vector.</title>
        <authorList>
            <person name="Nene V."/>
            <person name="Wortman J.R."/>
            <person name="Lawson D."/>
            <person name="Haas B."/>
            <person name="Kodira C."/>
            <person name="Tu Z.J."/>
            <person name="Loftus B."/>
            <person name="Xi Z."/>
            <person name="Megy K."/>
            <person name="Grabherr M."/>
            <person name="Ren Q."/>
            <person name="Zdobnov E.M."/>
            <person name="Lobo N.F."/>
            <person name="Campbell K.S."/>
            <person name="Brown S.E."/>
            <person name="Bonaldo M.F."/>
            <person name="Zhu J."/>
            <person name="Sinkins S.P."/>
            <person name="Hogenkamp D.G."/>
            <person name="Amedeo P."/>
            <person name="Arensburger P."/>
            <person name="Atkinson P.W."/>
            <person name="Bidwell S."/>
            <person name="Biedler J."/>
            <person name="Birney E."/>
            <person name="Bruggner R.V."/>
            <person name="Costas J."/>
            <person name="Coy M.R."/>
            <person name="Crabtree J."/>
            <person name="Crawford M."/>
            <person name="Debruyn B."/>
            <person name="Decaprio D."/>
            <person name="Eiglmeier K."/>
            <person name="Eisenstadt E."/>
            <person name="El-Dorry H."/>
            <person name="Gelbart W.M."/>
            <person name="Gomes S.L."/>
            <person name="Hammond M."/>
            <person name="Hannick L.I."/>
            <person name="Hogan J.R."/>
            <person name="Holmes M.H."/>
            <person name="Jaffe D."/>
            <person name="Johnston J.S."/>
            <person name="Kennedy R.C."/>
            <person name="Koo H."/>
            <person name="Kravitz S."/>
            <person name="Kriventseva E.V."/>
            <person name="Kulp D."/>
            <person name="Labutti K."/>
            <person name="Lee E."/>
            <person name="Li S."/>
            <person name="Lovin D.D."/>
            <person name="Mao C."/>
            <person name="Mauceli E."/>
            <person name="Menck C.F."/>
            <person name="Miller J.R."/>
            <person name="Montgomery P."/>
            <person name="Mori A."/>
            <person name="Nascimento A.L."/>
            <person name="Naveira H.F."/>
            <person name="Nusbaum C."/>
            <person name="O'leary S."/>
            <person name="Orvis J."/>
            <person name="Pertea M."/>
            <person name="Quesneville H."/>
            <person name="Reidenbach K.R."/>
            <person name="Rogers Y.H."/>
            <person name="Roth C.W."/>
            <person name="Schneider J.R."/>
            <person name="Schatz M."/>
            <person name="Shumway M."/>
            <person name="Stanke M."/>
            <person name="Stinson E.O."/>
            <person name="Tubio J.M."/>
            <person name="Vanzee J.P."/>
            <person name="Verjovski-Almeida S."/>
            <person name="Werner D."/>
            <person name="White O."/>
            <person name="Wyder S."/>
            <person name="Zeng Q."/>
            <person name="Zhao Q."/>
            <person name="Zhao Y."/>
            <person name="Hill C.A."/>
            <person name="Raikhel A.S."/>
            <person name="Soares M.B."/>
            <person name="Knudson D.L."/>
            <person name="Lee N.H."/>
            <person name="Galagan J."/>
            <person name="Salzberg S.L."/>
            <person name="Paulsen I.T."/>
            <person name="Dimopoulos G."/>
            <person name="Collins F.H."/>
            <person name="Birren B."/>
            <person name="Fraser-Liggett C.M."/>
            <person name="Severson D.W."/>
        </authorList>
    </citation>
    <scope>NUCLEOTIDE SEQUENCE [LARGE SCALE GENOMIC DNA]</scope>
    <source>
        <strain evidence="2">Liverpool</strain>
    </source>
</reference>
<dbReference type="VEuPathDB" id="VectorBase:AAEL002447"/>
<proteinExistence type="predicted"/>
<reference evidence="2" key="3">
    <citation type="submission" date="2012-09" db="EMBL/GenBank/DDBJ databases">
        <authorList>
            <consortium name="VectorBase"/>
        </authorList>
    </citation>
    <scope>NUCLEOTIDE SEQUENCE</scope>
    <source>
        <strain evidence="2">Liverpool</strain>
    </source>
</reference>
<evidence type="ECO:0000256" key="1">
    <source>
        <dbReference type="SAM" id="SignalP"/>
    </source>
</evidence>